<dbReference type="SUPFAM" id="SSF52540">
    <property type="entry name" value="P-loop containing nucleoside triphosphate hydrolases"/>
    <property type="match status" value="1"/>
</dbReference>
<dbReference type="InterPro" id="IPR001650">
    <property type="entry name" value="Helicase_C-like"/>
</dbReference>
<feature type="domain" description="DEAD-box RNA helicase Q" evidence="11">
    <location>
        <begin position="2"/>
        <end position="30"/>
    </location>
</feature>
<evidence type="ECO:0000313" key="12">
    <source>
        <dbReference type="EMBL" id="HIU36845.1"/>
    </source>
</evidence>
<evidence type="ECO:0000313" key="13">
    <source>
        <dbReference type="Proteomes" id="UP000824083"/>
    </source>
</evidence>
<dbReference type="PROSITE" id="PS00039">
    <property type="entry name" value="DEAD_ATP_HELICASE"/>
    <property type="match status" value="1"/>
</dbReference>
<dbReference type="PROSITE" id="PS51195">
    <property type="entry name" value="Q_MOTIF"/>
    <property type="match status" value="1"/>
</dbReference>
<dbReference type="GO" id="GO:0003676">
    <property type="term" value="F:nucleic acid binding"/>
    <property type="evidence" value="ECO:0007669"/>
    <property type="project" value="InterPro"/>
</dbReference>
<name>A0A9D1IG56_9BURK</name>
<feature type="short sequence motif" description="Q motif" evidence="6">
    <location>
        <begin position="2"/>
        <end position="30"/>
    </location>
</feature>
<evidence type="ECO:0000256" key="2">
    <source>
        <dbReference type="ARBA" id="ARBA00022801"/>
    </source>
</evidence>
<organism evidence="12 13">
    <name type="scientific">Candidatus Aphodousia faecigallinarum</name>
    <dbReference type="NCBI Taxonomy" id="2840677"/>
    <lineage>
        <taxon>Bacteria</taxon>
        <taxon>Pseudomonadati</taxon>
        <taxon>Pseudomonadota</taxon>
        <taxon>Betaproteobacteria</taxon>
        <taxon>Burkholderiales</taxon>
        <taxon>Sutterellaceae</taxon>
        <taxon>Sutterellaceae incertae sedis</taxon>
        <taxon>Candidatus Aphodousia</taxon>
    </lineage>
</organism>
<dbReference type="SMART" id="SM00490">
    <property type="entry name" value="HELICc"/>
    <property type="match status" value="1"/>
</dbReference>
<evidence type="ECO:0000256" key="8">
    <source>
        <dbReference type="SAM" id="MobiDB-lite"/>
    </source>
</evidence>
<dbReference type="CDD" id="cd18787">
    <property type="entry name" value="SF2_C_DEAD"/>
    <property type="match status" value="1"/>
</dbReference>
<reference evidence="12" key="2">
    <citation type="journal article" date="2021" name="PeerJ">
        <title>Extensive microbial diversity within the chicken gut microbiome revealed by metagenomics and culture.</title>
        <authorList>
            <person name="Gilroy R."/>
            <person name="Ravi A."/>
            <person name="Getino M."/>
            <person name="Pursley I."/>
            <person name="Horton D.L."/>
            <person name="Alikhan N.F."/>
            <person name="Baker D."/>
            <person name="Gharbi K."/>
            <person name="Hall N."/>
            <person name="Watson M."/>
            <person name="Adriaenssens E.M."/>
            <person name="Foster-Nyarko E."/>
            <person name="Jarju S."/>
            <person name="Secka A."/>
            <person name="Antonio M."/>
            <person name="Oren A."/>
            <person name="Chaudhuri R.R."/>
            <person name="La Ragione R."/>
            <person name="Hildebrand F."/>
            <person name="Pallen M.J."/>
        </authorList>
    </citation>
    <scope>NUCLEOTIDE SEQUENCE</scope>
    <source>
        <strain evidence="12">7463</strain>
    </source>
</reference>
<dbReference type="GO" id="GO:0005829">
    <property type="term" value="C:cytosol"/>
    <property type="evidence" value="ECO:0007669"/>
    <property type="project" value="TreeGrafter"/>
</dbReference>
<comment type="similarity">
    <text evidence="5 7">Belongs to the DEAD box helicase family.</text>
</comment>
<protein>
    <submittedName>
        <fullName evidence="12">DEAD/DEAH box helicase</fullName>
    </submittedName>
</protein>
<dbReference type="InterPro" id="IPR011545">
    <property type="entry name" value="DEAD/DEAH_box_helicase_dom"/>
</dbReference>
<reference evidence="12" key="1">
    <citation type="submission" date="2020-10" db="EMBL/GenBank/DDBJ databases">
        <authorList>
            <person name="Gilroy R."/>
        </authorList>
    </citation>
    <scope>NUCLEOTIDE SEQUENCE</scope>
    <source>
        <strain evidence="12">7463</strain>
    </source>
</reference>
<evidence type="ECO:0000256" key="1">
    <source>
        <dbReference type="ARBA" id="ARBA00022741"/>
    </source>
</evidence>
<dbReference type="Proteomes" id="UP000824083">
    <property type="component" value="Unassembled WGS sequence"/>
</dbReference>
<dbReference type="Pfam" id="PF00271">
    <property type="entry name" value="Helicase_C"/>
    <property type="match status" value="1"/>
</dbReference>
<evidence type="ECO:0000256" key="5">
    <source>
        <dbReference type="ARBA" id="ARBA00038437"/>
    </source>
</evidence>
<evidence type="ECO:0000256" key="3">
    <source>
        <dbReference type="ARBA" id="ARBA00022806"/>
    </source>
</evidence>
<dbReference type="EMBL" id="DVMY01000022">
    <property type="protein sequence ID" value="HIU36845.1"/>
    <property type="molecule type" value="Genomic_DNA"/>
</dbReference>
<dbReference type="AlphaFoldDB" id="A0A9D1IG56"/>
<keyword evidence="4 7" id="KW-0067">ATP-binding</keyword>
<dbReference type="PANTHER" id="PTHR47959">
    <property type="entry name" value="ATP-DEPENDENT RNA HELICASE RHLE-RELATED"/>
    <property type="match status" value="1"/>
</dbReference>
<comment type="caution">
    <text evidence="12">The sequence shown here is derived from an EMBL/GenBank/DDBJ whole genome shotgun (WGS) entry which is preliminary data.</text>
</comment>
<dbReference type="SMART" id="SM00487">
    <property type="entry name" value="DEXDc"/>
    <property type="match status" value="1"/>
</dbReference>
<sequence length="443" mass="48756">MAKFSDFELPASLLDGITTQGWSEPTPIQQKAIPIILDGRDLLAIAQTGSGKTGAFVLPILARLSQNRSLLETKNPCVLILAPTRELALQLHQTVEMFAAPLGVKSALLIGGASEVIQKNALALSPSIVVATPGRLLDHCRQGNLSLKGVECLVLDEADRMLDMGFWPDIQKILKLTSNKKQSLLFSATLSDEIHLLAQKLLNKPLLVEINANRDAASIEQLFFKVPEREKPIFLRDLIVDNGLEQVLIFTRQKKTAGELAYHLKKDGFTVEALHGDKTQASRLRAWEAFKKGELRLLVATDLASRGLDIKELPVVINYELPADSHDYIHRIGRTGRAGVKGLAYSLVGEKELFKLRALESLLKKKLTVTTPERYQSYFDNESGSNSPLPAKKSSGEAKSAKARVKASAQDRVQGGARRANHPSQKKKTQAADSFDYILPDFQ</sequence>
<evidence type="ECO:0000256" key="4">
    <source>
        <dbReference type="ARBA" id="ARBA00022840"/>
    </source>
</evidence>
<dbReference type="CDD" id="cd00268">
    <property type="entry name" value="DEADc"/>
    <property type="match status" value="1"/>
</dbReference>
<evidence type="ECO:0000256" key="7">
    <source>
        <dbReference type="RuleBase" id="RU000492"/>
    </source>
</evidence>
<dbReference type="InterPro" id="IPR027417">
    <property type="entry name" value="P-loop_NTPase"/>
</dbReference>
<dbReference type="InterPro" id="IPR014014">
    <property type="entry name" value="RNA_helicase_DEAD_Q_motif"/>
</dbReference>
<keyword evidence="2 7" id="KW-0378">Hydrolase</keyword>
<gene>
    <name evidence="12" type="ORF">IAC56_00985</name>
</gene>
<dbReference type="GO" id="GO:0003724">
    <property type="term" value="F:RNA helicase activity"/>
    <property type="evidence" value="ECO:0007669"/>
    <property type="project" value="InterPro"/>
</dbReference>
<dbReference type="PROSITE" id="PS51192">
    <property type="entry name" value="HELICASE_ATP_BIND_1"/>
    <property type="match status" value="1"/>
</dbReference>
<dbReference type="InterPro" id="IPR000629">
    <property type="entry name" value="RNA-helicase_DEAD-box_CS"/>
</dbReference>
<feature type="compositionally biased region" description="Polar residues" evidence="8">
    <location>
        <begin position="377"/>
        <end position="388"/>
    </location>
</feature>
<evidence type="ECO:0000256" key="6">
    <source>
        <dbReference type="PROSITE-ProRule" id="PRU00552"/>
    </source>
</evidence>
<proteinExistence type="inferred from homology"/>
<dbReference type="Gene3D" id="3.40.50.300">
    <property type="entry name" value="P-loop containing nucleotide triphosphate hydrolases"/>
    <property type="match status" value="2"/>
</dbReference>
<feature type="region of interest" description="Disordered" evidence="8">
    <location>
        <begin position="377"/>
        <end position="443"/>
    </location>
</feature>
<feature type="compositionally biased region" description="Basic residues" evidence="8">
    <location>
        <begin position="419"/>
        <end position="429"/>
    </location>
</feature>
<dbReference type="InterPro" id="IPR050079">
    <property type="entry name" value="DEAD_box_RNA_helicase"/>
</dbReference>
<feature type="domain" description="Helicase C-terminal" evidence="10">
    <location>
        <begin position="218"/>
        <end position="379"/>
    </location>
</feature>
<dbReference type="InterPro" id="IPR044742">
    <property type="entry name" value="DEAD/DEAH_RhlB"/>
</dbReference>
<dbReference type="GO" id="GO:0005524">
    <property type="term" value="F:ATP binding"/>
    <property type="evidence" value="ECO:0007669"/>
    <property type="project" value="UniProtKB-KW"/>
</dbReference>
<keyword evidence="1 7" id="KW-0547">Nucleotide-binding</keyword>
<dbReference type="InterPro" id="IPR014001">
    <property type="entry name" value="Helicase_ATP-bd"/>
</dbReference>
<evidence type="ECO:0000259" key="10">
    <source>
        <dbReference type="PROSITE" id="PS51194"/>
    </source>
</evidence>
<evidence type="ECO:0000259" key="9">
    <source>
        <dbReference type="PROSITE" id="PS51192"/>
    </source>
</evidence>
<keyword evidence="3 7" id="KW-0347">Helicase</keyword>
<accession>A0A9D1IG56</accession>
<dbReference type="PANTHER" id="PTHR47959:SF2">
    <property type="entry name" value="ATP-DEPENDENT RNA HELICASE DEAD BOX FAMILY"/>
    <property type="match status" value="1"/>
</dbReference>
<dbReference type="Pfam" id="PF00270">
    <property type="entry name" value="DEAD"/>
    <property type="match status" value="1"/>
</dbReference>
<evidence type="ECO:0000259" key="11">
    <source>
        <dbReference type="PROSITE" id="PS51195"/>
    </source>
</evidence>
<dbReference type="PROSITE" id="PS51194">
    <property type="entry name" value="HELICASE_CTER"/>
    <property type="match status" value="1"/>
</dbReference>
<dbReference type="GO" id="GO:0016787">
    <property type="term" value="F:hydrolase activity"/>
    <property type="evidence" value="ECO:0007669"/>
    <property type="project" value="UniProtKB-KW"/>
</dbReference>
<feature type="domain" description="Helicase ATP-binding" evidence="9">
    <location>
        <begin position="33"/>
        <end position="208"/>
    </location>
</feature>